<reference evidence="3" key="1">
    <citation type="journal article" date="2020" name="Stud. Mycol.">
        <title>101 Dothideomycetes genomes: a test case for predicting lifestyles and emergence of pathogens.</title>
        <authorList>
            <person name="Haridas S."/>
            <person name="Albert R."/>
            <person name="Binder M."/>
            <person name="Bloem J."/>
            <person name="Labutti K."/>
            <person name="Salamov A."/>
            <person name="Andreopoulos B."/>
            <person name="Baker S."/>
            <person name="Barry K."/>
            <person name="Bills G."/>
            <person name="Bluhm B."/>
            <person name="Cannon C."/>
            <person name="Castanera R."/>
            <person name="Culley D."/>
            <person name="Daum C."/>
            <person name="Ezra D."/>
            <person name="Gonzalez J."/>
            <person name="Henrissat B."/>
            <person name="Kuo A."/>
            <person name="Liang C."/>
            <person name="Lipzen A."/>
            <person name="Lutzoni F."/>
            <person name="Magnuson J."/>
            <person name="Mondo S."/>
            <person name="Nolan M."/>
            <person name="Ohm R."/>
            <person name="Pangilinan J."/>
            <person name="Park H.-J."/>
            <person name="Ramirez L."/>
            <person name="Alfaro M."/>
            <person name="Sun H."/>
            <person name="Tritt A."/>
            <person name="Yoshinaga Y."/>
            <person name="Zwiers L.-H."/>
            <person name="Turgeon B."/>
            <person name="Goodwin S."/>
            <person name="Spatafora J."/>
            <person name="Crous P."/>
            <person name="Grigoriev I."/>
        </authorList>
    </citation>
    <scope>NUCLEOTIDE SEQUENCE</scope>
    <source>
        <strain evidence="3">CBS 175.79</strain>
    </source>
</reference>
<dbReference type="InterPro" id="IPR020999">
    <property type="entry name" value="Chitin_synth_reg_RCR"/>
</dbReference>
<evidence type="ECO:0000256" key="1">
    <source>
        <dbReference type="SAM" id="MobiDB-lite"/>
    </source>
</evidence>
<keyword evidence="2" id="KW-0472">Membrane</keyword>
<keyword evidence="2" id="KW-1133">Transmembrane helix</keyword>
<evidence type="ECO:0000256" key="2">
    <source>
        <dbReference type="SAM" id="Phobius"/>
    </source>
</evidence>
<gene>
    <name evidence="3" type="ORF">BU24DRAFT_236978</name>
</gene>
<dbReference type="OrthoDB" id="5400539at2759"/>
<organism evidence="3 4">
    <name type="scientific">Aaosphaeria arxii CBS 175.79</name>
    <dbReference type="NCBI Taxonomy" id="1450172"/>
    <lineage>
        <taxon>Eukaryota</taxon>
        <taxon>Fungi</taxon>
        <taxon>Dikarya</taxon>
        <taxon>Ascomycota</taxon>
        <taxon>Pezizomycotina</taxon>
        <taxon>Dothideomycetes</taxon>
        <taxon>Pleosporomycetidae</taxon>
        <taxon>Pleosporales</taxon>
        <taxon>Pleosporales incertae sedis</taxon>
        <taxon>Aaosphaeria</taxon>
    </lineage>
</organism>
<sequence length="216" mass="24280">MVFDKRDECFRNGDGSISCYRDGFWYTDKGIIIKWVIFACFFGFFMLWFVGGYIHAKRRIKKGLPLLAYHRWLVPRRHYNPQPQNHFTFYSPQHQHPYGPPPQQRPDGTWPQPPPTYAHDAPPSYYAPPGGNPNGAAKMYPGGAPQGMEMPQYGVPPPPGPPPAQQQQSGVVGGSSSQQQGGQQQWQGGDVEAGQLPERPANAKTRVAGLMDRFRR</sequence>
<proteinExistence type="predicted"/>
<evidence type="ECO:0000313" key="3">
    <source>
        <dbReference type="EMBL" id="KAF2013406.1"/>
    </source>
</evidence>
<feature type="compositionally biased region" description="Pro residues" evidence="1">
    <location>
        <begin position="154"/>
        <end position="164"/>
    </location>
</feature>
<name>A0A6A5XKK5_9PLEO</name>
<dbReference type="Proteomes" id="UP000799778">
    <property type="component" value="Unassembled WGS sequence"/>
</dbReference>
<dbReference type="RefSeq" id="XP_033381745.1">
    <property type="nucleotide sequence ID" value="XM_033522249.1"/>
</dbReference>
<keyword evidence="4" id="KW-1185">Reference proteome</keyword>
<dbReference type="Pfam" id="PF12273">
    <property type="entry name" value="RCR"/>
    <property type="match status" value="1"/>
</dbReference>
<accession>A0A6A5XKK5</accession>
<dbReference type="AlphaFoldDB" id="A0A6A5XKK5"/>
<feature type="compositionally biased region" description="Low complexity" evidence="1">
    <location>
        <begin position="165"/>
        <end position="189"/>
    </location>
</feature>
<dbReference type="GeneID" id="54279646"/>
<keyword evidence="2" id="KW-0812">Transmembrane</keyword>
<dbReference type="EMBL" id="ML978071">
    <property type="protein sequence ID" value="KAF2013406.1"/>
    <property type="molecule type" value="Genomic_DNA"/>
</dbReference>
<evidence type="ECO:0000313" key="4">
    <source>
        <dbReference type="Proteomes" id="UP000799778"/>
    </source>
</evidence>
<feature type="transmembrane region" description="Helical" evidence="2">
    <location>
        <begin position="32"/>
        <end position="54"/>
    </location>
</feature>
<protein>
    <submittedName>
        <fullName evidence="3">Uncharacterized protein</fullName>
    </submittedName>
</protein>
<feature type="region of interest" description="Disordered" evidence="1">
    <location>
        <begin position="84"/>
        <end position="216"/>
    </location>
</feature>